<protein>
    <submittedName>
        <fullName evidence="2">Uncharacterized protein</fullName>
    </submittedName>
</protein>
<feature type="non-terminal residue" evidence="2">
    <location>
        <position position="380"/>
    </location>
</feature>
<feature type="compositionally biased region" description="Polar residues" evidence="1">
    <location>
        <begin position="109"/>
        <end position="119"/>
    </location>
</feature>
<feature type="region of interest" description="Disordered" evidence="1">
    <location>
        <begin position="109"/>
        <end position="220"/>
    </location>
</feature>
<evidence type="ECO:0000256" key="1">
    <source>
        <dbReference type="SAM" id="MobiDB-lite"/>
    </source>
</evidence>
<proteinExistence type="predicted"/>
<evidence type="ECO:0000313" key="2">
    <source>
        <dbReference type="EMBL" id="GFO47784.1"/>
    </source>
</evidence>
<feature type="compositionally biased region" description="Low complexity" evidence="1">
    <location>
        <begin position="142"/>
        <end position="154"/>
    </location>
</feature>
<feature type="compositionally biased region" description="Polar residues" evidence="1">
    <location>
        <begin position="132"/>
        <end position="141"/>
    </location>
</feature>
<evidence type="ECO:0000313" key="3">
    <source>
        <dbReference type="Proteomes" id="UP000735302"/>
    </source>
</evidence>
<name>A0AAV4DU77_9GAST</name>
<comment type="caution">
    <text evidence="2">The sequence shown here is derived from an EMBL/GenBank/DDBJ whole genome shotgun (WGS) entry which is preliminary data.</text>
</comment>
<dbReference type="Proteomes" id="UP000735302">
    <property type="component" value="Unassembled WGS sequence"/>
</dbReference>
<organism evidence="2 3">
    <name type="scientific">Plakobranchus ocellatus</name>
    <dbReference type="NCBI Taxonomy" id="259542"/>
    <lineage>
        <taxon>Eukaryota</taxon>
        <taxon>Metazoa</taxon>
        <taxon>Spiralia</taxon>
        <taxon>Lophotrochozoa</taxon>
        <taxon>Mollusca</taxon>
        <taxon>Gastropoda</taxon>
        <taxon>Heterobranchia</taxon>
        <taxon>Euthyneura</taxon>
        <taxon>Panpulmonata</taxon>
        <taxon>Sacoglossa</taxon>
        <taxon>Placobranchoidea</taxon>
        <taxon>Plakobranchidae</taxon>
        <taxon>Plakobranchus</taxon>
    </lineage>
</organism>
<keyword evidence="3" id="KW-1185">Reference proteome</keyword>
<reference evidence="2 3" key="1">
    <citation type="journal article" date="2021" name="Elife">
        <title>Chloroplast acquisition without the gene transfer in kleptoplastic sea slugs, Plakobranchus ocellatus.</title>
        <authorList>
            <person name="Maeda T."/>
            <person name="Takahashi S."/>
            <person name="Yoshida T."/>
            <person name="Shimamura S."/>
            <person name="Takaki Y."/>
            <person name="Nagai Y."/>
            <person name="Toyoda A."/>
            <person name="Suzuki Y."/>
            <person name="Arimoto A."/>
            <person name="Ishii H."/>
            <person name="Satoh N."/>
            <person name="Nishiyama T."/>
            <person name="Hasebe M."/>
            <person name="Maruyama T."/>
            <person name="Minagawa J."/>
            <person name="Obokata J."/>
            <person name="Shigenobu S."/>
        </authorList>
    </citation>
    <scope>NUCLEOTIDE SEQUENCE [LARGE SCALE GENOMIC DNA]</scope>
</reference>
<dbReference type="EMBL" id="BLXT01008342">
    <property type="protein sequence ID" value="GFO47784.1"/>
    <property type="molecule type" value="Genomic_DNA"/>
</dbReference>
<accession>A0AAV4DU77</accession>
<feature type="compositionally biased region" description="Low complexity" evidence="1">
    <location>
        <begin position="166"/>
        <end position="220"/>
    </location>
</feature>
<gene>
    <name evidence="2" type="ORF">PoB_007428900</name>
</gene>
<sequence>MADLESRMKIMMDDKLLTFASRIEGKVSAFSQRVEKMEDRIDKLKRGYRVLGTAPQIPSHATDVEMDVSDASVIKWNDSCCPVGCLKEGQPTKALNPYGLYPLHQSQKVVNPNGSTRPNPTAAAITKKPSIANPSETSSARPTPTAAAITKKPPIANPSETSSARPTPTAAAITKKPPIADPSKTSSARPTPTAAAITKKPSIADPSKTSSARPTPTAAAISRPLKKLQQIITFQSKETTYEDLALILDAQLLPGGRLMLADGGNRCINLFTIQGQHLYSLQCRDSPFRLAALDSADDLKCITVAVTLPDCCAIDILEVARDDIKVKGQHLYSLQCRDSPFRLAALDSADDLKCITVAVTLPDCSAIDILEVARDDIKVK</sequence>
<dbReference type="AlphaFoldDB" id="A0AAV4DU77"/>